<accession>A0A3P7NZG2</accession>
<name>A0A3P7NZG2_DIBLA</name>
<feature type="non-terminal residue" evidence="1">
    <location>
        <position position="1"/>
    </location>
</feature>
<evidence type="ECO:0000313" key="2">
    <source>
        <dbReference type="Proteomes" id="UP000281553"/>
    </source>
</evidence>
<dbReference type="OrthoDB" id="6250975at2759"/>
<keyword evidence="2" id="KW-1185">Reference proteome</keyword>
<organism evidence="1 2">
    <name type="scientific">Dibothriocephalus latus</name>
    <name type="common">Fish tapeworm</name>
    <name type="synonym">Diphyllobothrium latum</name>
    <dbReference type="NCBI Taxonomy" id="60516"/>
    <lineage>
        <taxon>Eukaryota</taxon>
        <taxon>Metazoa</taxon>
        <taxon>Spiralia</taxon>
        <taxon>Lophotrochozoa</taxon>
        <taxon>Platyhelminthes</taxon>
        <taxon>Cestoda</taxon>
        <taxon>Eucestoda</taxon>
        <taxon>Diphyllobothriidea</taxon>
        <taxon>Diphyllobothriidae</taxon>
        <taxon>Dibothriocephalus</taxon>
    </lineage>
</organism>
<sequence length="205" mass="22591">LDAEAYLFGPTGYGNLLRIAKGIPSCLDVSSFALNCLPCQAPRAAFYSRFDRLNQCLSLAQTCKTGDRSMVAFYRRGLFQLFQELADCLLELPLAFGSPEDISMLKSVIFGFNELLGRTPVLAYDFLWFSPSSSAATAITSPSHSNEEGGSLNYLGRQRRPKMALLCWHFLSLLSSSPLFASDLQLHADLLLMVSGCIQRETSVL</sequence>
<evidence type="ECO:0000313" key="1">
    <source>
        <dbReference type="EMBL" id="VDN10966.1"/>
    </source>
</evidence>
<dbReference type="AlphaFoldDB" id="A0A3P7NZG2"/>
<protein>
    <submittedName>
        <fullName evidence="1">Uncharacterized protein</fullName>
    </submittedName>
</protein>
<gene>
    <name evidence="1" type="ORF">DILT_LOCUS6797</name>
</gene>
<dbReference type="EMBL" id="UYRU01050367">
    <property type="protein sequence ID" value="VDN10966.1"/>
    <property type="molecule type" value="Genomic_DNA"/>
</dbReference>
<reference evidence="1 2" key="1">
    <citation type="submission" date="2018-11" db="EMBL/GenBank/DDBJ databases">
        <authorList>
            <consortium name="Pathogen Informatics"/>
        </authorList>
    </citation>
    <scope>NUCLEOTIDE SEQUENCE [LARGE SCALE GENOMIC DNA]</scope>
</reference>
<proteinExistence type="predicted"/>
<dbReference type="Proteomes" id="UP000281553">
    <property type="component" value="Unassembled WGS sequence"/>
</dbReference>